<dbReference type="Pfam" id="PF00814">
    <property type="entry name" value="TsaD"/>
    <property type="match status" value="1"/>
</dbReference>
<feature type="domain" description="Gcp-like" evidence="1">
    <location>
        <begin position="38"/>
        <end position="124"/>
    </location>
</feature>
<dbReference type="KEGG" id="mpg:Theba_1480"/>
<dbReference type="GeneID" id="87107283"/>
<dbReference type="GO" id="GO:0002949">
    <property type="term" value="P:tRNA threonylcarbamoyladenosine modification"/>
    <property type="evidence" value="ECO:0007669"/>
    <property type="project" value="InterPro"/>
</dbReference>
<dbReference type="InterPro" id="IPR043129">
    <property type="entry name" value="ATPase_NBD"/>
</dbReference>
<sequence precursor="true">MKYICFDTSSRTLLLSAVSNAAEMDIRCRDIDRYGSMLAVIMRQAIENLKIDVSELEFVGVGIGPGSLTGLRVGISTAKGLAFPHGIPAVPFNSLDVLAKTVDSDRYLILRKAREDHYYWREYKGGLPVGNTGFSNTGMIKSKIELSTMELFFDGEIDPEFEDFRCSLVKNYDPSSMREIVLDTYASGNQVSCSDLAPIYLQKSIAEINWEKRSNEKES</sequence>
<evidence type="ECO:0000313" key="3">
    <source>
        <dbReference type="Proteomes" id="UP000002881"/>
    </source>
</evidence>
<evidence type="ECO:0000259" key="1">
    <source>
        <dbReference type="Pfam" id="PF00814"/>
    </source>
</evidence>
<dbReference type="SUPFAM" id="SSF53067">
    <property type="entry name" value="Actin-like ATPase domain"/>
    <property type="match status" value="1"/>
</dbReference>
<accession>I2F5G0</accession>
<name>I2F5G0_9BACT</name>
<dbReference type="RefSeq" id="WP_006487026.1">
    <property type="nucleotide sequence ID" value="NC_017934.1"/>
</dbReference>
<gene>
    <name evidence="2" type="ORF">Theba_1480</name>
</gene>
<reference evidence="2 3" key="1">
    <citation type="journal article" date="2012" name="Genome Biol. Evol.">
        <title>Genome Sequence of the Mesophilic Thermotogales Bacterium Mesotoga prima MesG1.Ag.4.2 Reveals the Largest Thermotogales Genome To Date.</title>
        <authorList>
            <person name="Zhaxybayeva O."/>
            <person name="Swithers K.S."/>
            <person name="Foght J."/>
            <person name="Green A.G."/>
            <person name="Bruce D."/>
            <person name="Detter C."/>
            <person name="Han S."/>
            <person name="Teshima H."/>
            <person name="Han J."/>
            <person name="Woyke T."/>
            <person name="Pitluck S."/>
            <person name="Nolan M."/>
            <person name="Ivanova N."/>
            <person name="Pati A."/>
            <person name="Land M.L."/>
            <person name="Dlutek M."/>
            <person name="Doolittle W.F."/>
            <person name="Noll K.M."/>
            <person name="Nesbo C.L."/>
        </authorList>
    </citation>
    <scope>NUCLEOTIDE SEQUENCE [LARGE SCALE GENOMIC DNA]</scope>
    <source>
        <strain evidence="3">mesG1.Ag.4.2</strain>
    </source>
</reference>
<dbReference type="InterPro" id="IPR000905">
    <property type="entry name" value="Gcp-like_dom"/>
</dbReference>
<proteinExistence type="predicted"/>
<dbReference type="NCBIfam" id="TIGR03725">
    <property type="entry name" value="T6A_YeaZ"/>
    <property type="match status" value="1"/>
</dbReference>
<organism evidence="2 3">
    <name type="scientific">Mesotoga prima MesG1.Ag.4.2</name>
    <dbReference type="NCBI Taxonomy" id="660470"/>
    <lineage>
        <taxon>Bacteria</taxon>
        <taxon>Thermotogati</taxon>
        <taxon>Thermotogota</taxon>
        <taxon>Thermotogae</taxon>
        <taxon>Kosmotogales</taxon>
        <taxon>Kosmotogaceae</taxon>
        <taxon>Mesotoga</taxon>
    </lineage>
</organism>
<dbReference type="Gene3D" id="3.30.420.40">
    <property type="match status" value="1"/>
</dbReference>
<evidence type="ECO:0000313" key="2">
    <source>
        <dbReference type="EMBL" id="AFK07163.1"/>
    </source>
</evidence>
<dbReference type="HOGENOM" id="CLU_064886_0_0_0"/>
<dbReference type="InterPro" id="IPR022496">
    <property type="entry name" value="T6A_TsaB"/>
</dbReference>
<dbReference type="Proteomes" id="UP000002881">
    <property type="component" value="Chromosome"/>
</dbReference>
<dbReference type="eggNOG" id="COG1214">
    <property type="taxonomic scope" value="Bacteria"/>
</dbReference>
<keyword evidence="3" id="KW-1185">Reference proteome</keyword>
<dbReference type="STRING" id="660470.Theba_1480"/>
<protein>
    <submittedName>
        <fullName evidence="2">Universal bacterial protein YeaZ</fullName>
    </submittedName>
</protein>
<dbReference type="EMBL" id="CP003532">
    <property type="protein sequence ID" value="AFK07163.1"/>
    <property type="molecule type" value="Genomic_DNA"/>
</dbReference>
<dbReference type="AlphaFoldDB" id="I2F5G0"/>
<dbReference type="Gene3D" id="3.30.420.200">
    <property type="match status" value="1"/>
</dbReference>